<dbReference type="InterPro" id="IPR001119">
    <property type="entry name" value="SLH_dom"/>
</dbReference>
<dbReference type="PROSITE" id="PS51127">
    <property type="entry name" value="BIG1"/>
    <property type="match status" value="1"/>
</dbReference>
<evidence type="ECO:0000313" key="5">
    <source>
        <dbReference type="EMBL" id="PWW42074.1"/>
    </source>
</evidence>
<sequence length="1024" mass="108645">MNGWSKGKKWLILILCIMIATGGASGGYVMADSPGVLDQEQVSWSGNTFVNRDYPRYQTFTPAITGNLSRIDLNISDSYNGLGAIQIKLYKESDLSTTIAEAKTVVNYASGWTSVNFSGESAPYLKRETLYRMIVSTENGGSNIGFGWYMGSGNPYPRGSSPAANYDFSFRTFMIADYSISMEESRIVSTQASLIADGTSQSTITVNLKDAQGIPLTDGGESVAITSTLGTVSAVTDNQDGTYSATLTAPTTVGTATISATVGGNALTATSTVEFLPGPVSSSQSTVTAKELVVPADGSSAATILVKLTDNYGNPLPGQQVLLQADGGASVIHDAYGWTSQDGTAVFQVSNTAAERVTYAARAVSSEVVLDQTVEIGFVYEQPPQIELHADPADPTFDSVKVTVTATAYGQLNNISMIKWAAGAQSVSYFDTQGTEITDHFEVRENGIYAVYVKDAAGNANVSQIDVQNIMKKSSNGNLSDWKVTGVGGVLALNFDPGKTTYTIEATHAVNGLSMVMTVADSYSVIDVNGQSVTSGSSTVTYPLTVGMNTFNVRVTAQDQSVQTYQLNVNRAAASSIPGPTPTPNPGSNPSPSGSTSAASHPSDSSLATSVRIKINDQEVSGIAKLQADESGKKFVEIAMDMTTLKKVLDGASAETVSAISIAYEQAVAKVVLKLPADAVKLLVGKVADITLVSAYGQYRLPLSELVHPKSGVSGDTEARITIELGDAEAITGLKDAAIKGALQIAGHPVDFNVQAIRNGVATEVNQFSRYVERAIYLPGDQKKVTTIMVWDEAQKELRPVPTRFVDINGHPAAIIQSLTNSVYVPVSRTSTLTDNKNHWASAEISKMNERMIVQGIDGSRFMPDASITRAELATILARALGLPDADAVQGEGEAGYKDVSSSSWYSGAVAAVKAYGMMDGFEDGTFRPEREVSRQEAIVTLVRSMQLVKGSTLTVQPEAQVDLSLYADSDQIGSWANAAMQTAIQIGLVKGYGEELRPQSSLTRAETTVLLYRMLLQTEFIDG</sequence>
<dbReference type="InterPro" id="IPR051465">
    <property type="entry name" value="Cell_Envelope_Struct_Comp"/>
</dbReference>
<dbReference type="InterPro" id="IPR013783">
    <property type="entry name" value="Ig-like_fold"/>
</dbReference>
<dbReference type="Proteomes" id="UP000247078">
    <property type="component" value="Unassembled WGS sequence"/>
</dbReference>
<evidence type="ECO:0000313" key="6">
    <source>
        <dbReference type="Proteomes" id="UP000247078"/>
    </source>
</evidence>
<proteinExistence type="inferred from homology"/>
<dbReference type="Pfam" id="PF00395">
    <property type="entry name" value="SLH"/>
    <property type="match status" value="3"/>
</dbReference>
<feature type="domain" description="Big-1" evidence="3">
    <location>
        <begin position="184"/>
        <end position="276"/>
    </location>
</feature>
<dbReference type="InterPro" id="IPR008964">
    <property type="entry name" value="Invasin/intimin_cell_adhesion"/>
</dbReference>
<name>A0A855XWI9_9BACL</name>
<dbReference type="Gene3D" id="2.60.40.10">
    <property type="entry name" value="Immunoglobulins"/>
    <property type="match status" value="2"/>
</dbReference>
<organism evidence="5 6">
    <name type="scientific">Paenibacillus pabuli</name>
    <dbReference type="NCBI Taxonomy" id="1472"/>
    <lineage>
        <taxon>Bacteria</taxon>
        <taxon>Bacillati</taxon>
        <taxon>Bacillota</taxon>
        <taxon>Bacilli</taxon>
        <taxon>Bacillales</taxon>
        <taxon>Paenibacillaceae</taxon>
        <taxon>Paenibacillus</taxon>
    </lineage>
</organism>
<dbReference type="AlphaFoldDB" id="A0A855XWI9"/>
<dbReference type="PANTHER" id="PTHR43308">
    <property type="entry name" value="OUTER MEMBRANE PROTEIN ALPHA-RELATED"/>
    <property type="match status" value="1"/>
</dbReference>
<evidence type="ECO:0000259" key="4">
    <source>
        <dbReference type="PROSITE" id="PS51272"/>
    </source>
</evidence>
<dbReference type="InterPro" id="IPR015217">
    <property type="entry name" value="Invasin_dom_3"/>
</dbReference>
<feature type="domain" description="SLH" evidence="4">
    <location>
        <begin position="828"/>
        <end position="891"/>
    </location>
</feature>
<dbReference type="PANTHER" id="PTHR43308:SF5">
    <property type="entry name" value="S-LAYER PROTEIN _ PEPTIDOGLYCAN ENDO-BETA-N-ACETYLGLUCOSAMINIDASE"/>
    <property type="match status" value="1"/>
</dbReference>
<accession>A0A855XWI9</accession>
<comment type="caution">
    <text evidence="5">The sequence shown here is derived from an EMBL/GenBank/DDBJ whole genome shotgun (WGS) entry which is preliminary data.</text>
</comment>
<evidence type="ECO:0000256" key="2">
    <source>
        <dbReference type="SAM" id="MobiDB-lite"/>
    </source>
</evidence>
<dbReference type="Pfam" id="PF12733">
    <property type="entry name" value="Cadherin-like"/>
    <property type="match status" value="1"/>
</dbReference>
<feature type="domain" description="SLH" evidence="4">
    <location>
        <begin position="893"/>
        <end position="956"/>
    </location>
</feature>
<dbReference type="SUPFAM" id="SSF49373">
    <property type="entry name" value="Invasin/intimin cell-adhesion fragments"/>
    <property type="match status" value="2"/>
</dbReference>
<dbReference type="Pfam" id="PF02369">
    <property type="entry name" value="Big_1"/>
    <property type="match status" value="1"/>
</dbReference>
<comment type="similarity">
    <text evidence="1">Belongs to the intimin/invasin family.</text>
</comment>
<dbReference type="SMART" id="SM00634">
    <property type="entry name" value="BID_1"/>
    <property type="match status" value="2"/>
</dbReference>
<dbReference type="InterPro" id="IPR025883">
    <property type="entry name" value="Cadherin-like_domain"/>
</dbReference>
<dbReference type="InterPro" id="IPR003344">
    <property type="entry name" value="Big_1_dom"/>
</dbReference>
<dbReference type="Pfam" id="PF09134">
    <property type="entry name" value="Invasin_D3"/>
    <property type="match status" value="1"/>
</dbReference>
<dbReference type="PROSITE" id="PS51272">
    <property type="entry name" value="SLH"/>
    <property type="match status" value="3"/>
</dbReference>
<evidence type="ECO:0000259" key="3">
    <source>
        <dbReference type="PROSITE" id="PS51127"/>
    </source>
</evidence>
<gene>
    <name evidence="5" type="ORF">DET56_104129</name>
</gene>
<reference evidence="5 6" key="1">
    <citation type="submission" date="2018-05" db="EMBL/GenBank/DDBJ databases">
        <title>Freshwater and sediment microbial communities from various areas in North America, analyzing microbe dynamics in response to fracking.</title>
        <authorList>
            <person name="Lamendella R."/>
        </authorList>
    </citation>
    <scope>NUCLEOTIDE SEQUENCE [LARGE SCALE GENOMIC DNA]</scope>
    <source>
        <strain evidence="5 6">DB-3</strain>
    </source>
</reference>
<dbReference type="RefSeq" id="WP_109999148.1">
    <property type="nucleotide sequence ID" value="NZ_QGTZ01000004.1"/>
</dbReference>
<feature type="domain" description="SLH" evidence="4">
    <location>
        <begin position="964"/>
        <end position="1024"/>
    </location>
</feature>
<feature type="region of interest" description="Disordered" evidence="2">
    <location>
        <begin position="574"/>
        <end position="604"/>
    </location>
</feature>
<dbReference type="EMBL" id="QGTZ01000004">
    <property type="protein sequence ID" value="PWW42074.1"/>
    <property type="molecule type" value="Genomic_DNA"/>
</dbReference>
<feature type="compositionally biased region" description="Low complexity" evidence="2">
    <location>
        <begin position="590"/>
        <end position="604"/>
    </location>
</feature>
<evidence type="ECO:0000256" key="1">
    <source>
        <dbReference type="ARBA" id="ARBA00010116"/>
    </source>
</evidence>
<feature type="compositionally biased region" description="Pro residues" evidence="2">
    <location>
        <begin position="579"/>
        <end position="589"/>
    </location>
</feature>
<protein>
    <submittedName>
        <fullName evidence="5">S-layer family protein</fullName>
    </submittedName>
</protein>